<organism evidence="6 7">
    <name type="scientific">Candidatus Buchananbacteria bacterium CG10_big_fil_rev_8_21_14_0_10_42_9</name>
    <dbReference type="NCBI Taxonomy" id="1974526"/>
    <lineage>
        <taxon>Bacteria</taxon>
        <taxon>Candidatus Buchananiibacteriota</taxon>
    </lineage>
</organism>
<name>A0A2H0W498_9BACT</name>
<dbReference type="AlphaFoldDB" id="A0A2H0W498"/>
<keyword evidence="2" id="KW-0547">Nucleotide-binding</keyword>
<evidence type="ECO:0000259" key="5">
    <source>
        <dbReference type="Pfam" id="PF08245"/>
    </source>
</evidence>
<dbReference type="PANTHER" id="PTHR43024:SF1">
    <property type="entry name" value="UDP-N-ACETYLMURAMOYL-TRIPEPTIDE--D-ALANYL-D-ALANINE LIGASE"/>
    <property type="match status" value="1"/>
</dbReference>
<dbReference type="Gene3D" id="3.40.1190.10">
    <property type="entry name" value="Mur-like, catalytic domain"/>
    <property type="match status" value="1"/>
</dbReference>
<evidence type="ECO:0000313" key="7">
    <source>
        <dbReference type="Proteomes" id="UP000230935"/>
    </source>
</evidence>
<comment type="caution">
    <text evidence="6">The sequence shown here is derived from an EMBL/GenBank/DDBJ whole genome shotgun (WGS) entry which is preliminary data.</text>
</comment>
<dbReference type="InterPro" id="IPR036565">
    <property type="entry name" value="Mur-like_cat_sf"/>
</dbReference>
<evidence type="ECO:0000256" key="3">
    <source>
        <dbReference type="ARBA" id="ARBA00022840"/>
    </source>
</evidence>
<proteinExistence type="predicted"/>
<dbReference type="InterPro" id="IPR051046">
    <property type="entry name" value="MurCDEF_CellWall_CoF430Synth"/>
</dbReference>
<dbReference type="GO" id="GO:0016881">
    <property type="term" value="F:acid-amino acid ligase activity"/>
    <property type="evidence" value="ECO:0007669"/>
    <property type="project" value="InterPro"/>
</dbReference>
<dbReference type="PANTHER" id="PTHR43024">
    <property type="entry name" value="UDP-N-ACETYLMURAMOYL-TRIPEPTIDE--D-ALANYL-D-ALANINE LIGASE"/>
    <property type="match status" value="1"/>
</dbReference>
<dbReference type="SUPFAM" id="SSF53623">
    <property type="entry name" value="MurD-like peptide ligases, catalytic domain"/>
    <property type="match status" value="1"/>
</dbReference>
<reference evidence="7" key="1">
    <citation type="submission" date="2017-09" db="EMBL/GenBank/DDBJ databases">
        <title>Depth-based differentiation of microbial function through sediment-hosted aquifers and enrichment of novel symbionts in the deep terrestrial subsurface.</title>
        <authorList>
            <person name="Probst A.J."/>
            <person name="Ladd B."/>
            <person name="Jarett J.K."/>
            <person name="Geller-Mcgrath D.E."/>
            <person name="Sieber C.M.K."/>
            <person name="Emerson J.B."/>
            <person name="Anantharaman K."/>
            <person name="Thomas B.C."/>
            <person name="Malmstrom R."/>
            <person name="Stieglmeier M."/>
            <person name="Klingl A."/>
            <person name="Woyke T."/>
            <person name="Ryan C.M."/>
            <person name="Banfield J.F."/>
        </authorList>
    </citation>
    <scope>NUCLEOTIDE SEQUENCE [LARGE SCALE GENOMIC DNA]</scope>
</reference>
<keyword evidence="3" id="KW-0067">ATP-binding</keyword>
<evidence type="ECO:0000313" key="6">
    <source>
        <dbReference type="EMBL" id="PIS05470.1"/>
    </source>
</evidence>
<accession>A0A2H0W498</accession>
<dbReference type="Gene3D" id="3.90.190.20">
    <property type="entry name" value="Mur ligase, C-terminal domain"/>
    <property type="match status" value="1"/>
</dbReference>
<gene>
    <name evidence="6" type="ORF">COT81_01060</name>
</gene>
<dbReference type="InterPro" id="IPR036615">
    <property type="entry name" value="Mur_ligase_C_dom_sf"/>
</dbReference>
<evidence type="ECO:0000259" key="4">
    <source>
        <dbReference type="Pfam" id="PF02875"/>
    </source>
</evidence>
<evidence type="ECO:0000256" key="2">
    <source>
        <dbReference type="ARBA" id="ARBA00022741"/>
    </source>
</evidence>
<evidence type="ECO:0000256" key="1">
    <source>
        <dbReference type="ARBA" id="ARBA00022598"/>
    </source>
</evidence>
<feature type="domain" description="Mur ligase central" evidence="5">
    <location>
        <begin position="100"/>
        <end position="242"/>
    </location>
</feature>
<dbReference type="Pfam" id="PF02875">
    <property type="entry name" value="Mur_ligase_C"/>
    <property type="match status" value="1"/>
</dbReference>
<dbReference type="SUPFAM" id="SSF53244">
    <property type="entry name" value="MurD-like peptide ligases, peptide-binding domain"/>
    <property type="match status" value="1"/>
</dbReference>
<evidence type="ECO:0008006" key="8">
    <source>
        <dbReference type="Google" id="ProtNLM"/>
    </source>
</evidence>
<dbReference type="Proteomes" id="UP000230935">
    <property type="component" value="Unassembled WGS sequence"/>
</dbReference>
<dbReference type="GO" id="GO:0005524">
    <property type="term" value="F:ATP binding"/>
    <property type="evidence" value="ECO:0007669"/>
    <property type="project" value="UniProtKB-KW"/>
</dbReference>
<sequence length="423" mass="45955">MVRKILQAKLRLIAWLVVRKHSPLVIAITGSVGKTGTKDAVIKIVSDNGYRVRGTSGNYNNEIGVPLTIIGSTSGGSSWLSWFLIILKGVRMVLIPAAYPDVLVLEMAADRPGDIGYLAKIAPPDIAIVTAISSVHLEFFKSVESVATEKGSLLQYLKSNGTAILNADDKRVLDLKSRYHKKFLTYGIISKSDVQANNIALVYDKDPHLKAIVLAHAQQCSLILPNFIARHHLYGILAAISAGIALKIPLSNIVLSLKDLTPPKGRMTILPGVKHTTIIDDSYNSSPQAAVEALNTLKQLAARRKTIAVLGDMLELGSYTQKAHFELGHTLAKLKITDLITVGEKATDIAQGAIKAGMSKSKIFSFDNAPAAGRFLQDRMRQGDFILIKGSQGVRTEKIVKEVMANPEKAKDLLVRQGPEWQS</sequence>
<dbReference type="Pfam" id="PF08245">
    <property type="entry name" value="Mur_ligase_M"/>
    <property type="match status" value="1"/>
</dbReference>
<feature type="domain" description="Mur ligase C-terminal" evidence="4">
    <location>
        <begin position="265"/>
        <end position="391"/>
    </location>
</feature>
<dbReference type="EMBL" id="PEZZ01000006">
    <property type="protein sequence ID" value="PIS05470.1"/>
    <property type="molecule type" value="Genomic_DNA"/>
</dbReference>
<keyword evidence="1" id="KW-0436">Ligase</keyword>
<dbReference type="InterPro" id="IPR013221">
    <property type="entry name" value="Mur_ligase_cen"/>
</dbReference>
<dbReference type="InterPro" id="IPR004101">
    <property type="entry name" value="Mur_ligase_C"/>
</dbReference>
<protein>
    <recommendedName>
        <fullName evidence="8">UDP-N-acetylmuramoyl-tripeptide--D-alanyl-D-alanine ligase</fullName>
    </recommendedName>
</protein>